<comment type="caution">
    <text evidence="2">The sequence shown here is derived from an EMBL/GenBank/DDBJ whole genome shotgun (WGS) entry which is preliminary data.</text>
</comment>
<reference evidence="2 3" key="1">
    <citation type="journal article" date="2015" name="Genome Announc.">
        <title>Expanding the biotechnology potential of lactobacilli through comparative genomics of 213 strains and associated genera.</title>
        <authorList>
            <person name="Sun Z."/>
            <person name="Harris H.M."/>
            <person name="McCann A."/>
            <person name="Guo C."/>
            <person name="Argimon S."/>
            <person name="Zhang W."/>
            <person name="Yang X."/>
            <person name="Jeffery I.B."/>
            <person name="Cooney J.C."/>
            <person name="Kagawa T.F."/>
            <person name="Liu W."/>
            <person name="Song Y."/>
            <person name="Salvetti E."/>
            <person name="Wrobel A."/>
            <person name="Rasinkangas P."/>
            <person name="Parkhill J."/>
            <person name="Rea M.C."/>
            <person name="O'Sullivan O."/>
            <person name="Ritari J."/>
            <person name="Douillard F.P."/>
            <person name="Paul Ross R."/>
            <person name="Yang R."/>
            <person name="Briner A.E."/>
            <person name="Felis G.E."/>
            <person name="de Vos W.M."/>
            <person name="Barrangou R."/>
            <person name="Klaenhammer T.R."/>
            <person name="Caufield P.W."/>
            <person name="Cui Y."/>
            <person name="Zhang H."/>
            <person name="O'Toole P.W."/>
        </authorList>
    </citation>
    <scope>NUCLEOTIDE SEQUENCE [LARGE SCALE GENOMIC DNA]</scope>
    <source>
        <strain evidence="2 3">DSM 20444</strain>
    </source>
</reference>
<evidence type="ECO:0000313" key="2">
    <source>
        <dbReference type="EMBL" id="KRN08859.1"/>
    </source>
</evidence>
<dbReference type="InterPro" id="IPR045136">
    <property type="entry name" value="Iah1-like"/>
</dbReference>
<protein>
    <submittedName>
        <fullName evidence="2">Esterase</fullName>
    </submittedName>
</protein>
<evidence type="ECO:0000259" key="1">
    <source>
        <dbReference type="Pfam" id="PF13472"/>
    </source>
</evidence>
<organism evidence="2 3">
    <name type="scientific">Liquorilactobacillus mali KCTC 3596 = DSM 20444</name>
    <dbReference type="NCBI Taxonomy" id="1046596"/>
    <lineage>
        <taxon>Bacteria</taxon>
        <taxon>Bacillati</taxon>
        <taxon>Bacillota</taxon>
        <taxon>Bacilli</taxon>
        <taxon>Lactobacillales</taxon>
        <taxon>Lactobacillaceae</taxon>
        <taxon>Liquorilactobacillus</taxon>
    </lineage>
</organism>
<dbReference type="AlphaFoldDB" id="J0KWN5"/>
<dbReference type="GeneID" id="98315549"/>
<sequence length="189" mass="21487">MNIHLTGDSLIARYEGHKQPIINEILKELKDKLSITNTACPGDNTADILARMKADILSSKKADKIFILIGTNDLALNKQIGLEQFGHNLTEIIKQLCTVYESNEIYFITPSPVDEQKQQYRTNKLIREYAAVIVKVAESMGCYTLDLYWQFIEYGQMPLNELLHGVLDDGLHFGEEGYRILAELIVRVL</sequence>
<proteinExistence type="predicted"/>
<dbReference type="EMBL" id="AYYH01000044">
    <property type="protein sequence ID" value="KRN08859.1"/>
    <property type="molecule type" value="Genomic_DNA"/>
</dbReference>
<dbReference type="PATRIC" id="fig|1046596.6.peg.1800"/>
<dbReference type="InterPro" id="IPR013830">
    <property type="entry name" value="SGNH_hydro"/>
</dbReference>
<dbReference type="OrthoDB" id="388542at2"/>
<keyword evidence="3" id="KW-1185">Reference proteome</keyword>
<dbReference type="Proteomes" id="UP000050898">
    <property type="component" value="Unassembled WGS sequence"/>
</dbReference>
<name>J0KWN5_9LACO</name>
<dbReference type="RefSeq" id="WP_003691245.1">
    <property type="nucleotide sequence ID" value="NZ_AKKT01000182.1"/>
</dbReference>
<gene>
    <name evidence="2" type="ORF">FD00_GL001711</name>
</gene>
<dbReference type="Gene3D" id="3.40.50.1110">
    <property type="entry name" value="SGNH hydrolase"/>
    <property type="match status" value="1"/>
</dbReference>
<evidence type="ECO:0000313" key="3">
    <source>
        <dbReference type="Proteomes" id="UP000050898"/>
    </source>
</evidence>
<feature type="domain" description="SGNH hydrolase-type esterase" evidence="1">
    <location>
        <begin position="7"/>
        <end position="180"/>
    </location>
</feature>
<dbReference type="InterPro" id="IPR036514">
    <property type="entry name" value="SGNH_hydro_sf"/>
</dbReference>
<dbReference type="PANTHER" id="PTHR14209">
    <property type="entry name" value="ISOAMYL ACETATE-HYDROLYZING ESTERASE 1"/>
    <property type="match status" value="1"/>
</dbReference>
<dbReference type="SUPFAM" id="SSF52266">
    <property type="entry name" value="SGNH hydrolase"/>
    <property type="match status" value="1"/>
</dbReference>
<accession>J0KWN5</accession>
<dbReference type="PANTHER" id="PTHR14209:SF19">
    <property type="entry name" value="ISOAMYL ACETATE-HYDROLYZING ESTERASE 1 HOMOLOG"/>
    <property type="match status" value="1"/>
</dbReference>
<dbReference type="Pfam" id="PF13472">
    <property type="entry name" value="Lipase_GDSL_2"/>
    <property type="match status" value="1"/>
</dbReference>